<sequence>MTGDDSTPKRSIITAVTTVVKRITKKDARDRMRLKLVFGSGCYVRIAKTPKYP</sequence>
<proteinExistence type="predicted"/>
<dbReference type="EMBL" id="GBRH01237650">
    <property type="protein sequence ID" value="JAD60245.1"/>
    <property type="molecule type" value="Transcribed_RNA"/>
</dbReference>
<accession>A0A0A9BG91</accession>
<dbReference type="AlphaFoldDB" id="A0A0A9BG91"/>
<reference evidence="1" key="1">
    <citation type="submission" date="2014-09" db="EMBL/GenBank/DDBJ databases">
        <authorList>
            <person name="Magalhaes I.L.F."/>
            <person name="Oliveira U."/>
            <person name="Santos F.R."/>
            <person name="Vidigal T.H.D.A."/>
            <person name="Brescovit A.D."/>
            <person name="Santos A.J."/>
        </authorList>
    </citation>
    <scope>NUCLEOTIDE SEQUENCE</scope>
    <source>
        <tissue evidence="1">Shoot tissue taken approximately 20 cm above the soil surface</tissue>
    </source>
</reference>
<organism evidence="1">
    <name type="scientific">Arundo donax</name>
    <name type="common">Giant reed</name>
    <name type="synonym">Donax arundinaceus</name>
    <dbReference type="NCBI Taxonomy" id="35708"/>
    <lineage>
        <taxon>Eukaryota</taxon>
        <taxon>Viridiplantae</taxon>
        <taxon>Streptophyta</taxon>
        <taxon>Embryophyta</taxon>
        <taxon>Tracheophyta</taxon>
        <taxon>Spermatophyta</taxon>
        <taxon>Magnoliopsida</taxon>
        <taxon>Liliopsida</taxon>
        <taxon>Poales</taxon>
        <taxon>Poaceae</taxon>
        <taxon>PACMAD clade</taxon>
        <taxon>Arundinoideae</taxon>
        <taxon>Arundineae</taxon>
        <taxon>Arundo</taxon>
    </lineage>
</organism>
<name>A0A0A9BG91_ARUDO</name>
<evidence type="ECO:0000313" key="1">
    <source>
        <dbReference type="EMBL" id="JAD60245.1"/>
    </source>
</evidence>
<protein>
    <submittedName>
        <fullName evidence="1">Uncharacterized protein</fullName>
    </submittedName>
</protein>
<reference evidence="1" key="2">
    <citation type="journal article" date="2015" name="Data Brief">
        <title>Shoot transcriptome of the giant reed, Arundo donax.</title>
        <authorList>
            <person name="Barrero R.A."/>
            <person name="Guerrero F.D."/>
            <person name="Moolhuijzen P."/>
            <person name="Goolsby J.A."/>
            <person name="Tidwell J."/>
            <person name="Bellgard S.E."/>
            <person name="Bellgard M.I."/>
        </authorList>
    </citation>
    <scope>NUCLEOTIDE SEQUENCE</scope>
    <source>
        <tissue evidence="1">Shoot tissue taken approximately 20 cm above the soil surface</tissue>
    </source>
</reference>